<feature type="transmembrane region" description="Helical" evidence="5">
    <location>
        <begin position="56"/>
        <end position="83"/>
    </location>
</feature>
<dbReference type="PANTHER" id="PTHR11785:SF516">
    <property type="entry name" value="AMINO ACID PERMEASE_ SLC12A DOMAIN-CONTAINING PROTEIN"/>
    <property type="match status" value="1"/>
</dbReference>
<evidence type="ECO:0000256" key="4">
    <source>
        <dbReference type="ARBA" id="ARBA00023136"/>
    </source>
</evidence>
<evidence type="ECO:0000256" key="3">
    <source>
        <dbReference type="ARBA" id="ARBA00022989"/>
    </source>
</evidence>
<evidence type="ECO:0000256" key="1">
    <source>
        <dbReference type="ARBA" id="ARBA00004141"/>
    </source>
</evidence>
<comment type="subcellular location">
    <subcellularLocation>
        <location evidence="1">Membrane</location>
        <topology evidence="1">Multi-pass membrane protein</topology>
    </subcellularLocation>
</comment>
<keyword evidence="2 5" id="KW-0812">Transmembrane</keyword>
<reference evidence="6" key="2">
    <citation type="submission" date="2021-09" db="EMBL/GenBank/DDBJ databases">
        <authorList>
            <person name="Jia N."/>
            <person name="Wang J."/>
            <person name="Shi W."/>
            <person name="Du L."/>
            <person name="Sun Y."/>
            <person name="Zhan W."/>
            <person name="Jiang J."/>
            <person name="Wang Q."/>
            <person name="Zhang B."/>
            <person name="Ji P."/>
            <person name="Sakyi L.B."/>
            <person name="Cui X."/>
            <person name="Yuan T."/>
            <person name="Jiang B."/>
            <person name="Yang W."/>
            <person name="Lam T.T.-Y."/>
            <person name="Chang Q."/>
            <person name="Ding S."/>
            <person name="Wang X."/>
            <person name="Zhu J."/>
            <person name="Ruan X."/>
            <person name="Zhao L."/>
            <person name="Wei J."/>
            <person name="Que T."/>
            <person name="Du C."/>
            <person name="Cheng J."/>
            <person name="Dai P."/>
            <person name="Han X."/>
            <person name="Huang E."/>
            <person name="Gao Y."/>
            <person name="Liu J."/>
            <person name="Shao H."/>
            <person name="Ye R."/>
            <person name="Li L."/>
            <person name="Wei W."/>
            <person name="Wang X."/>
            <person name="Wang C."/>
            <person name="Huo Q."/>
            <person name="Li W."/>
            <person name="Guo W."/>
            <person name="Chen H."/>
            <person name="Chen S."/>
            <person name="Zhou L."/>
            <person name="Zhou L."/>
            <person name="Ni X."/>
            <person name="Tian J."/>
            <person name="Zhou Y."/>
            <person name="Sheng Y."/>
            <person name="Liu T."/>
            <person name="Pan Y."/>
            <person name="Xia L."/>
            <person name="Li J."/>
            <person name="Zhao F."/>
            <person name="Cao W."/>
        </authorList>
    </citation>
    <scope>NUCLEOTIDE SEQUENCE</scope>
    <source>
        <strain evidence="6">Rsan-2018</strain>
        <tissue evidence="6">Larvae</tissue>
    </source>
</reference>
<evidence type="ECO:0000256" key="2">
    <source>
        <dbReference type="ARBA" id="ARBA00022692"/>
    </source>
</evidence>
<dbReference type="InterPro" id="IPR050598">
    <property type="entry name" value="AminoAcid_Transporter"/>
</dbReference>
<dbReference type="EMBL" id="JABSTV010001254">
    <property type="protein sequence ID" value="KAH7939708.1"/>
    <property type="molecule type" value="Genomic_DNA"/>
</dbReference>
<keyword evidence="4 5" id="KW-0472">Membrane</keyword>
<dbReference type="InterPro" id="IPR002293">
    <property type="entry name" value="AA/rel_permease1"/>
</dbReference>
<feature type="transmembrane region" description="Helical" evidence="5">
    <location>
        <begin position="104"/>
        <end position="128"/>
    </location>
</feature>
<name>A0A9D4PFY4_RHISA</name>
<organism evidence="6 7">
    <name type="scientific">Rhipicephalus sanguineus</name>
    <name type="common">Brown dog tick</name>
    <name type="synonym">Ixodes sanguineus</name>
    <dbReference type="NCBI Taxonomy" id="34632"/>
    <lineage>
        <taxon>Eukaryota</taxon>
        <taxon>Metazoa</taxon>
        <taxon>Ecdysozoa</taxon>
        <taxon>Arthropoda</taxon>
        <taxon>Chelicerata</taxon>
        <taxon>Arachnida</taxon>
        <taxon>Acari</taxon>
        <taxon>Parasitiformes</taxon>
        <taxon>Ixodida</taxon>
        <taxon>Ixodoidea</taxon>
        <taxon>Ixodidae</taxon>
        <taxon>Rhipicephalinae</taxon>
        <taxon>Rhipicephalus</taxon>
        <taxon>Rhipicephalus</taxon>
    </lineage>
</organism>
<comment type="caution">
    <text evidence="6">The sequence shown here is derived from an EMBL/GenBank/DDBJ whole genome shotgun (WGS) entry which is preliminary data.</text>
</comment>
<sequence length="244" mass="26360">MAEEMSNPSRTIPRSLLGGIFLVTTLLVLTNAAYFSVLDLQELTESEATAVIFARTAWGAVGAYLVPVIVCVSTFGTMTACFLSNSRLLMAAARKKHLPAAFSLITMNSSLPVVAIACRCFVSLLFAVTGSVAFLAKGGMIGFCVMIVLEMIAMLRLRVTMKETARPIRVPTWLILVNIAISLTIVLVPVAAAGEVLPYVIAIGCILTGFPAYFVLKALQRSRYDVKVNRFLQKVTLGVPCVRH</sequence>
<reference evidence="6" key="1">
    <citation type="journal article" date="2020" name="Cell">
        <title>Large-Scale Comparative Analyses of Tick Genomes Elucidate Their Genetic Diversity and Vector Capacities.</title>
        <authorList>
            <consortium name="Tick Genome and Microbiome Consortium (TIGMIC)"/>
            <person name="Jia N."/>
            <person name="Wang J."/>
            <person name="Shi W."/>
            <person name="Du L."/>
            <person name="Sun Y."/>
            <person name="Zhan W."/>
            <person name="Jiang J.F."/>
            <person name="Wang Q."/>
            <person name="Zhang B."/>
            <person name="Ji P."/>
            <person name="Bell-Sakyi L."/>
            <person name="Cui X.M."/>
            <person name="Yuan T.T."/>
            <person name="Jiang B.G."/>
            <person name="Yang W.F."/>
            <person name="Lam T.T."/>
            <person name="Chang Q.C."/>
            <person name="Ding S.J."/>
            <person name="Wang X.J."/>
            <person name="Zhu J.G."/>
            <person name="Ruan X.D."/>
            <person name="Zhao L."/>
            <person name="Wei J.T."/>
            <person name="Ye R.Z."/>
            <person name="Que T.C."/>
            <person name="Du C.H."/>
            <person name="Zhou Y.H."/>
            <person name="Cheng J.X."/>
            <person name="Dai P.F."/>
            <person name="Guo W.B."/>
            <person name="Han X.H."/>
            <person name="Huang E.J."/>
            <person name="Li L.F."/>
            <person name="Wei W."/>
            <person name="Gao Y.C."/>
            <person name="Liu J.Z."/>
            <person name="Shao H.Z."/>
            <person name="Wang X."/>
            <person name="Wang C.C."/>
            <person name="Yang T.C."/>
            <person name="Huo Q.B."/>
            <person name="Li W."/>
            <person name="Chen H.Y."/>
            <person name="Chen S.E."/>
            <person name="Zhou L.G."/>
            <person name="Ni X.B."/>
            <person name="Tian J.H."/>
            <person name="Sheng Y."/>
            <person name="Liu T."/>
            <person name="Pan Y.S."/>
            <person name="Xia L.Y."/>
            <person name="Li J."/>
            <person name="Zhao F."/>
            <person name="Cao W.C."/>
        </authorList>
    </citation>
    <scope>NUCLEOTIDE SEQUENCE</scope>
    <source>
        <strain evidence="6">Rsan-2018</strain>
    </source>
</reference>
<proteinExistence type="predicted"/>
<feature type="transmembrane region" description="Helical" evidence="5">
    <location>
        <begin position="171"/>
        <end position="190"/>
    </location>
</feature>
<protein>
    <recommendedName>
        <fullName evidence="8">Amino acid transporter</fullName>
    </recommendedName>
</protein>
<gene>
    <name evidence="6" type="ORF">HPB52_016261</name>
</gene>
<dbReference type="PANTHER" id="PTHR11785">
    <property type="entry name" value="AMINO ACID TRANSPORTER"/>
    <property type="match status" value="1"/>
</dbReference>
<keyword evidence="7" id="KW-1185">Reference proteome</keyword>
<dbReference type="Gene3D" id="1.20.1740.10">
    <property type="entry name" value="Amino acid/polyamine transporter I"/>
    <property type="match status" value="1"/>
</dbReference>
<dbReference type="Pfam" id="PF13520">
    <property type="entry name" value="AA_permease_2"/>
    <property type="match status" value="1"/>
</dbReference>
<evidence type="ECO:0000313" key="7">
    <source>
        <dbReference type="Proteomes" id="UP000821837"/>
    </source>
</evidence>
<dbReference type="VEuPathDB" id="VectorBase:RSAN_054577"/>
<dbReference type="AlphaFoldDB" id="A0A9D4PFY4"/>
<evidence type="ECO:0000256" key="5">
    <source>
        <dbReference type="SAM" id="Phobius"/>
    </source>
</evidence>
<keyword evidence="3 5" id="KW-1133">Transmembrane helix</keyword>
<dbReference type="GO" id="GO:0016020">
    <property type="term" value="C:membrane"/>
    <property type="evidence" value="ECO:0007669"/>
    <property type="project" value="UniProtKB-SubCell"/>
</dbReference>
<accession>A0A9D4PFY4</accession>
<dbReference type="Proteomes" id="UP000821837">
    <property type="component" value="Chromosome 8"/>
</dbReference>
<evidence type="ECO:0000313" key="6">
    <source>
        <dbReference type="EMBL" id="KAH7939708.1"/>
    </source>
</evidence>
<dbReference type="GO" id="GO:0015179">
    <property type="term" value="F:L-amino acid transmembrane transporter activity"/>
    <property type="evidence" value="ECO:0007669"/>
    <property type="project" value="TreeGrafter"/>
</dbReference>
<feature type="transmembrane region" description="Helical" evidence="5">
    <location>
        <begin position="196"/>
        <end position="216"/>
    </location>
</feature>
<evidence type="ECO:0008006" key="8">
    <source>
        <dbReference type="Google" id="ProtNLM"/>
    </source>
</evidence>